<dbReference type="SUPFAM" id="SSF109640">
    <property type="entry name" value="KRAB domain (Kruppel-associated box)"/>
    <property type="match status" value="1"/>
</dbReference>
<organism evidence="2 3">
    <name type="scientific">Saguinus oedipus</name>
    <name type="common">Cotton-top tamarin</name>
    <name type="synonym">Oedipomidas oedipus</name>
    <dbReference type="NCBI Taxonomy" id="9490"/>
    <lineage>
        <taxon>Eukaryota</taxon>
        <taxon>Metazoa</taxon>
        <taxon>Chordata</taxon>
        <taxon>Craniata</taxon>
        <taxon>Vertebrata</taxon>
        <taxon>Euteleostomi</taxon>
        <taxon>Mammalia</taxon>
        <taxon>Eutheria</taxon>
        <taxon>Euarchontoglires</taxon>
        <taxon>Primates</taxon>
        <taxon>Haplorrhini</taxon>
        <taxon>Platyrrhini</taxon>
        <taxon>Cebidae</taxon>
        <taxon>Callitrichinae</taxon>
        <taxon>Saguinus</taxon>
    </lineage>
</organism>
<evidence type="ECO:0000313" key="3">
    <source>
        <dbReference type="Proteomes" id="UP001266305"/>
    </source>
</evidence>
<dbReference type="PROSITE" id="PS50805">
    <property type="entry name" value="KRAB"/>
    <property type="match status" value="1"/>
</dbReference>
<dbReference type="Gene3D" id="6.10.140.140">
    <property type="match status" value="1"/>
</dbReference>
<dbReference type="InterPro" id="IPR050169">
    <property type="entry name" value="Krueppel_C2H2_ZnF"/>
</dbReference>
<evidence type="ECO:0000313" key="2">
    <source>
        <dbReference type="EMBL" id="KAK2110084.1"/>
    </source>
</evidence>
<dbReference type="EMBL" id="JASSZA010000005">
    <property type="protein sequence ID" value="KAK2110084.1"/>
    <property type="molecule type" value="Genomic_DNA"/>
</dbReference>
<dbReference type="InterPro" id="IPR001909">
    <property type="entry name" value="KRAB"/>
</dbReference>
<gene>
    <name evidence="2" type="ORF">P7K49_009830</name>
</gene>
<dbReference type="CDD" id="cd07765">
    <property type="entry name" value="KRAB_A-box"/>
    <property type="match status" value="1"/>
</dbReference>
<protein>
    <recommendedName>
        <fullName evidence="1">KRAB domain-containing protein</fullName>
    </recommendedName>
</protein>
<dbReference type="PANTHER" id="PTHR23232">
    <property type="entry name" value="KRAB DOMAIN C2H2 ZINC FINGER"/>
    <property type="match status" value="1"/>
</dbReference>
<proteinExistence type="predicted"/>
<dbReference type="PANTHER" id="PTHR23232:SF158">
    <property type="entry name" value="KRAB DOMAIN-CONTAINING PROTEIN 5"/>
    <property type="match status" value="1"/>
</dbReference>
<evidence type="ECO:0000259" key="1">
    <source>
        <dbReference type="PROSITE" id="PS50805"/>
    </source>
</evidence>
<comment type="caution">
    <text evidence="2">The sequence shown here is derived from an EMBL/GenBank/DDBJ whole genome shotgun (WGS) entry which is preliminary data.</text>
</comment>
<dbReference type="InterPro" id="IPR036051">
    <property type="entry name" value="KRAB_dom_sf"/>
</dbReference>
<reference evidence="2 3" key="1">
    <citation type="submission" date="2023-05" db="EMBL/GenBank/DDBJ databases">
        <title>B98-5 Cell Line De Novo Hybrid Assembly: An Optical Mapping Approach.</title>
        <authorList>
            <person name="Kananen K."/>
            <person name="Auerbach J.A."/>
            <person name="Kautto E."/>
            <person name="Blachly J.S."/>
        </authorList>
    </citation>
    <scope>NUCLEOTIDE SEQUENCE [LARGE SCALE GENOMIC DNA]</scope>
    <source>
        <strain evidence="2">B95-8</strain>
        <tissue evidence="2">Cell line</tissue>
    </source>
</reference>
<feature type="non-terminal residue" evidence="2">
    <location>
        <position position="172"/>
    </location>
</feature>
<sequence>MWVTGTRRAAAVHKWSGGRDEGGQVDGMKVYFRGRSNAAVKSLHVLELEESHLDLEFLSLAKHAPLTMLDIESVKFRDVAVVFSPDEWDYLNPEQKNLYKDVMMDSCNYLASLGNWTYRAKVMSSLKQGKEPWMMEREVTGVPCPGKKQLEVIITHISTQSNLDTPPPTPTR</sequence>
<keyword evidence="3" id="KW-1185">Reference proteome</keyword>
<feature type="domain" description="KRAB" evidence="1">
    <location>
        <begin position="74"/>
        <end position="145"/>
    </location>
</feature>
<dbReference type="SMART" id="SM00349">
    <property type="entry name" value="KRAB"/>
    <property type="match status" value="1"/>
</dbReference>
<dbReference type="Pfam" id="PF01352">
    <property type="entry name" value="KRAB"/>
    <property type="match status" value="1"/>
</dbReference>
<name>A0ABQ9VL24_SAGOE</name>
<accession>A0ABQ9VL24</accession>
<dbReference type="Proteomes" id="UP001266305">
    <property type="component" value="Unassembled WGS sequence"/>
</dbReference>